<dbReference type="Pfam" id="PF08734">
    <property type="entry name" value="GYD"/>
    <property type="match status" value="1"/>
</dbReference>
<dbReference type="AlphaFoldDB" id="A0A523UWR7"/>
<accession>A0A523UWR7</accession>
<reference evidence="1 2" key="1">
    <citation type="submission" date="2019-03" db="EMBL/GenBank/DDBJ databases">
        <title>Metabolic potential of uncultured bacteria and archaea associated with petroleum seepage in deep-sea sediments.</title>
        <authorList>
            <person name="Dong X."/>
            <person name="Hubert C."/>
        </authorList>
    </citation>
    <scope>NUCLEOTIDE SEQUENCE [LARGE SCALE GENOMIC DNA]</scope>
    <source>
        <strain evidence="1">E29_bin78</strain>
    </source>
</reference>
<dbReference type="Gene3D" id="3.30.70.920">
    <property type="match status" value="1"/>
</dbReference>
<protein>
    <submittedName>
        <fullName evidence="1">GYD domain-containing protein</fullName>
    </submittedName>
</protein>
<evidence type="ECO:0000313" key="1">
    <source>
        <dbReference type="EMBL" id="TET46761.1"/>
    </source>
</evidence>
<sequence length="97" mass="10911">MATYINLVRFTQQGIQNIKESPTRLEAAKQAFRAIGAEIKEFYLVMGQYDIVLIVEAPDDETMAKATLVLGSLGNVRTETLRAFTEDEYRKVIADLP</sequence>
<dbReference type="InterPro" id="IPR014845">
    <property type="entry name" value="GYD/TTHA1554"/>
</dbReference>
<organism evidence="1 2">
    <name type="scientific">Aerophobetes bacterium</name>
    <dbReference type="NCBI Taxonomy" id="2030807"/>
    <lineage>
        <taxon>Bacteria</taxon>
        <taxon>Candidatus Aerophobota</taxon>
    </lineage>
</organism>
<comment type="caution">
    <text evidence="1">The sequence shown here is derived from an EMBL/GenBank/DDBJ whole genome shotgun (WGS) entry which is preliminary data.</text>
</comment>
<dbReference type="EMBL" id="SOJK01000115">
    <property type="protein sequence ID" value="TET46761.1"/>
    <property type="molecule type" value="Genomic_DNA"/>
</dbReference>
<name>A0A523UWR7_UNCAE</name>
<dbReference type="InterPro" id="IPR011008">
    <property type="entry name" value="Dimeric_a/b-barrel"/>
</dbReference>
<evidence type="ECO:0000313" key="2">
    <source>
        <dbReference type="Proteomes" id="UP000320679"/>
    </source>
</evidence>
<dbReference type="Proteomes" id="UP000320679">
    <property type="component" value="Unassembled WGS sequence"/>
</dbReference>
<gene>
    <name evidence="1" type="ORF">E3J59_02825</name>
</gene>
<proteinExistence type="predicted"/>
<dbReference type="SUPFAM" id="SSF54909">
    <property type="entry name" value="Dimeric alpha+beta barrel"/>
    <property type="match status" value="1"/>
</dbReference>